<comment type="similarity">
    <text evidence="2">Belongs to the COX20 family.</text>
</comment>
<keyword evidence="7" id="KW-0496">Mitochondrion</keyword>
<evidence type="ECO:0000256" key="4">
    <source>
        <dbReference type="ARBA" id="ARBA00022692"/>
    </source>
</evidence>
<dbReference type="PRINTS" id="PR02049">
    <property type="entry name" value="PROTEINF36A"/>
</dbReference>
<dbReference type="AlphaFoldDB" id="A0A427YQE6"/>
<comment type="subcellular location">
    <subcellularLocation>
        <location evidence="1">Mitochondrion inner membrane</location>
    </subcellularLocation>
</comment>
<feature type="compositionally biased region" description="Polar residues" evidence="9">
    <location>
        <begin position="1"/>
        <end position="22"/>
    </location>
</feature>
<keyword evidence="5" id="KW-0999">Mitochondrion inner membrane</keyword>
<evidence type="ECO:0000256" key="2">
    <source>
        <dbReference type="ARBA" id="ARBA00009575"/>
    </source>
</evidence>
<evidence type="ECO:0000256" key="3">
    <source>
        <dbReference type="ARBA" id="ARBA00017689"/>
    </source>
</evidence>
<proteinExistence type="inferred from homology"/>
<reference evidence="10 11" key="1">
    <citation type="submission" date="2018-11" db="EMBL/GenBank/DDBJ databases">
        <title>Genome sequence of Saitozyma podzolica DSM 27192.</title>
        <authorList>
            <person name="Aliyu H."/>
            <person name="Gorte O."/>
            <person name="Ochsenreither K."/>
        </authorList>
    </citation>
    <scope>NUCLEOTIDE SEQUENCE [LARGE SCALE GENOMIC DNA]</scope>
    <source>
        <strain evidence="10 11">DSM 27192</strain>
    </source>
</reference>
<organism evidence="10 11">
    <name type="scientific">Saitozyma podzolica</name>
    <dbReference type="NCBI Taxonomy" id="1890683"/>
    <lineage>
        <taxon>Eukaryota</taxon>
        <taxon>Fungi</taxon>
        <taxon>Dikarya</taxon>
        <taxon>Basidiomycota</taxon>
        <taxon>Agaricomycotina</taxon>
        <taxon>Tremellomycetes</taxon>
        <taxon>Tremellales</taxon>
        <taxon>Trimorphomycetaceae</taxon>
        <taxon>Saitozyma</taxon>
    </lineage>
</organism>
<accession>A0A427YQE6</accession>
<comment type="caution">
    <text evidence="10">The sequence shown here is derived from an EMBL/GenBank/DDBJ whole genome shotgun (WGS) entry which is preliminary data.</text>
</comment>
<feature type="compositionally biased region" description="Basic and acidic residues" evidence="9">
    <location>
        <begin position="25"/>
        <end position="34"/>
    </location>
</feature>
<dbReference type="Pfam" id="PF12597">
    <property type="entry name" value="Cox20"/>
    <property type="match status" value="2"/>
</dbReference>
<dbReference type="InterPro" id="IPR022533">
    <property type="entry name" value="Cox20"/>
</dbReference>
<keyword evidence="4" id="KW-0812">Transmembrane</keyword>
<gene>
    <name evidence="10" type="ORF">EHS25_007641</name>
</gene>
<dbReference type="Proteomes" id="UP000279259">
    <property type="component" value="Unassembled WGS sequence"/>
</dbReference>
<dbReference type="GO" id="GO:0033617">
    <property type="term" value="P:mitochondrial respiratory chain complex IV assembly"/>
    <property type="evidence" value="ECO:0007669"/>
    <property type="project" value="InterPro"/>
</dbReference>
<dbReference type="EMBL" id="RSCD01000004">
    <property type="protein sequence ID" value="RSH93287.1"/>
    <property type="molecule type" value="Genomic_DNA"/>
</dbReference>
<feature type="region of interest" description="Disordered" evidence="9">
    <location>
        <begin position="1"/>
        <end position="34"/>
    </location>
</feature>
<evidence type="ECO:0000256" key="7">
    <source>
        <dbReference type="ARBA" id="ARBA00023128"/>
    </source>
</evidence>
<sequence>MSQPSSSRSPILNIPSGNSTVSEETDVRPSEDGLSGDRVKDYWAALQRVDVARDLENIGQIPCARNSLLYGIAGGAGVGAVRFISSRSEQALLERRPRVVLRAWLTGQGAKLASNWAVGAFVGIAIVQWQLCNNARAKELQQMRMIQEKFSHRHASKLKRGMDAKSERGGVVDGM</sequence>
<evidence type="ECO:0000313" key="11">
    <source>
        <dbReference type="Proteomes" id="UP000279259"/>
    </source>
</evidence>
<keyword evidence="8" id="KW-0472">Membrane</keyword>
<protein>
    <recommendedName>
        <fullName evidence="3">Cytochrome c oxidase assembly protein COX20, mitochondrial</fullName>
    </recommendedName>
</protein>
<name>A0A427YQE6_9TREE</name>
<evidence type="ECO:0000256" key="6">
    <source>
        <dbReference type="ARBA" id="ARBA00022989"/>
    </source>
</evidence>
<evidence type="ECO:0000313" key="10">
    <source>
        <dbReference type="EMBL" id="RSH93287.1"/>
    </source>
</evidence>
<evidence type="ECO:0000256" key="1">
    <source>
        <dbReference type="ARBA" id="ARBA00004273"/>
    </source>
</evidence>
<keyword evidence="11" id="KW-1185">Reference proteome</keyword>
<dbReference type="GO" id="GO:0005743">
    <property type="term" value="C:mitochondrial inner membrane"/>
    <property type="evidence" value="ECO:0007669"/>
    <property type="project" value="UniProtKB-SubCell"/>
</dbReference>
<evidence type="ECO:0000256" key="5">
    <source>
        <dbReference type="ARBA" id="ARBA00022792"/>
    </source>
</evidence>
<dbReference type="OrthoDB" id="14603at2759"/>
<evidence type="ECO:0000256" key="8">
    <source>
        <dbReference type="ARBA" id="ARBA00023136"/>
    </source>
</evidence>
<evidence type="ECO:0000256" key="9">
    <source>
        <dbReference type="SAM" id="MobiDB-lite"/>
    </source>
</evidence>
<keyword evidence="6" id="KW-1133">Transmembrane helix</keyword>
<dbReference type="PANTHER" id="PTHR31586">
    <property type="entry name" value="CYTOCHROME C OXIDASE PROTEIN 20"/>
    <property type="match status" value="1"/>
</dbReference>
<dbReference type="PANTHER" id="PTHR31586:SF1">
    <property type="entry name" value="CYTOCHROME C OXIDASE ASSEMBLY PROTEIN COX20, MITOCHONDRIAL"/>
    <property type="match status" value="1"/>
</dbReference>